<feature type="transmembrane region" description="Helical" evidence="7">
    <location>
        <begin position="410"/>
        <end position="427"/>
    </location>
</feature>
<dbReference type="InterPro" id="IPR020846">
    <property type="entry name" value="MFS_dom"/>
</dbReference>
<organism evidence="9 10">
    <name type="scientific">Acidithrix ferrooxidans</name>
    <dbReference type="NCBI Taxonomy" id="1280514"/>
    <lineage>
        <taxon>Bacteria</taxon>
        <taxon>Bacillati</taxon>
        <taxon>Actinomycetota</taxon>
        <taxon>Acidimicrobiia</taxon>
        <taxon>Acidimicrobiales</taxon>
        <taxon>Acidimicrobiaceae</taxon>
        <taxon>Acidithrix</taxon>
    </lineage>
</organism>
<dbReference type="STRING" id="1280514.AXFE_13560"/>
<feature type="transmembrane region" description="Helical" evidence="7">
    <location>
        <begin position="171"/>
        <end position="191"/>
    </location>
</feature>
<keyword evidence="3" id="KW-1003">Cell membrane</keyword>
<proteinExistence type="predicted"/>
<evidence type="ECO:0000313" key="10">
    <source>
        <dbReference type="Proteomes" id="UP000032360"/>
    </source>
</evidence>
<dbReference type="InterPro" id="IPR004638">
    <property type="entry name" value="EmrB-like"/>
</dbReference>
<dbReference type="PANTHER" id="PTHR42718">
    <property type="entry name" value="MAJOR FACILITATOR SUPERFAMILY MULTIDRUG TRANSPORTER MFSC"/>
    <property type="match status" value="1"/>
</dbReference>
<evidence type="ECO:0000256" key="5">
    <source>
        <dbReference type="ARBA" id="ARBA00022989"/>
    </source>
</evidence>
<comment type="subcellular location">
    <subcellularLocation>
        <location evidence="1">Cell membrane</location>
        <topology evidence="1">Multi-pass membrane protein</topology>
    </subcellularLocation>
</comment>
<dbReference type="GO" id="GO:0022857">
    <property type="term" value="F:transmembrane transporter activity"/>
    <property type="evidence" value="ECO:0007669"/>
    <property type="project" value="InterPro"/>
</dbReference>
<dbReference type="CDD" id="cd17321">
    <property type="entry name" value="MFS_MMR_MDR_like"/>
    <property type="match status" value="1"/>
</dbReference>
<evidence type="ECO:0000259" key="8">
    <source>
        <dbReference type="PROSITE" id="PS50850"/>
    </source>
</evidence>
<dbReference type="EMBL" id="JXYS01000029">
    <property type="protein sequence ID" value="KJF17859.1"/>
    <property type="molecule type" value="Genomic_DNA"/>
</dbReference>
<dbReference type="GO" id="GO:0005886">
    <property type="term" value="C:plasma membrane"/>
    <property type="evidence" value="ECO:0007669"/>
    <property type="project" value="UniProtKB-SubCell"/>
</dbReference>
<reference evidence="9 10" key="1">
    <citation type="submission" date="2015-01" db="EMBL/GenBank/DDBJ databases">
        <title>Draft genome of the acidophilic iron oxidizer Acidithrix ferrooxidans strain Py-F3.</title>
        <authorList>
            <person name="Poehlein A."/>
            <person name="Eisen S."/>
            <person name="Schloemann M."/>
            <person name="Johnson B.D."/>
            <person name="Daniel R."/>
            <person name="Muehling M."/>
        </authorList>
    </citation>
    <scope>NUCLEOTIDE SEQUENCE [LARGE SCALE GENOMIC DNA]</scope>
    <source>
        <strain evidence="9 10">Py-F3</strain>
    </source>
</reference>
<dbReference type="Gene3D" id="1.20.1720.10">
    <property type="entry name" value="Multidrug resistance protein D"/>
    <property type="match status" value="1"/>
</dbReference>
<keyword evidence="5 7" id="KW-1133">Transmembrane helix</keyword>
<feature type="transmembrane region" description="Helical" evidence="7">
    <location>
        <begin position="439"/>
        <end position="458"/>
    </location>
</feature>
<dbReference type="SUPFAM" id="SSF103473">
    <property type="entry name" value="MFS general substrate transporter"/>
    <property type="match status" value="2"/>
</dbReference>
<evidence type="ECO:0000256" key="6">
    <source>
        <dbReference type="ARBA" id="ARBA00023136"/>
    </source>
</evidence>
<feature type="transmembrane region" description="Helical" evidence="7">
    <location>
        <begin position="53"/>
        <end position="72"/>
    </location>
</feature>
<keyword evidence="2" id="KW-0813">Transport</keyword>
<dbReference type="InterPro" id="IPR011701">
    <property type="entry name" value="MFS"/>
</dbReference>
<dbReference type="AlphaFoldDB" id="A0A0D8HJ29"/>
<dbReference type="OrthoDB" id="7375466at2"/>
<sequence length="472" mass="49867">MHKNSSASRLKTERLTFFVTALGTYMASLDLSIVNIAFPSIEQSFPHDSRAALSWVVSGYTIIFGALLVSAGRYGDRSGRRRTFYLGLVIFSLGSALCALAPSVVTVILGRVVQGLGAAALLPASLGLLLGAFSPERRSQVVTLWAGIGALAVATGPTLGAGLISLGGWRLVFVVNIPIAIVALVLGRRCLVESERLVSTIRPDYFGVVLVTTSIASVVFGISQGASWGWTSRFVLSAFALSLVSGYWFIRRSMNHLQPVVDLSLFRIRSFSAANAATFLYAMAFFAMLLGNILFLTSVWHFSTLDAGLSITPTPIVVALVSGFAGKVARRYGFRIVMIFGSVIYACGLASFGIFAGGVPNYLFHWLPSSLIVGVGIGSTFPILSAAAVADLSPSDFGVGSALNQTARQIGGAVGVAILVVILAGSSRRSGNFGNFQDLWWYESATAIASGVFGSFLSSRSRSHSDLKASAD</sequence>
<dbReference type="NCBIfam" id="TIGR00711">
    <property type="entry name" value="efflux_EmrB"/>
    <property type="match status" value="1"/>
</dbReference>
<feature type="transmembrane region" description="Helical" evidence="7">
    <location>
        <begin position="271"/>
        <end position="295"/>
    </location>
</feature>
<accession>A0A0D8HJ29</accession>
<dbReference type="Proteomes" id="UP000032360">
    <property type="component" value="Unassembled WGS sequence"/>
</dbReference>
<feature type="transmembrane region" description="Helical" evidence="7">
    <location>
        <begin position="228"/>
        <end position="250"/>
    </location>
</feature>
<feature type="transmembrane region" description="Helical" evidence="7">
    <location>
        <begin position="141"/>
        <end position="165"/>
    </location>
</feature>
<dbReference type="PROSITE" id="PS50850">
    <property type="entry name" value="MFS"/>
    <property type="match status" value="1"/>
</dbReference>
<evidence type="ECO:0000256" key="7">
    <source>
        <dbReference type="SAM" id="Phobius"/>
    </source>
</evidence>
<dbReference type="RefSeq" id="WP_052605097.1">
    <property type="nucleotide sequence ID" value="NZ_JXYS01000029.1"/>
</dbReference>
<feature type="domain" description="Major facilitator superfamily (MFS) profile" evidence="8">
    <location>
        <begin position="16"/>
        <end position="462"/>
    </location>
</feature>
<evidence type="ECO:0000256" key="2">
    <source>
        <dbReference type="ARBA" id="ARBA00022448"/>
    </source>
</evidence>
<name>A0A0D8HJ29_9ACTN</name>
<dbReference type="Gene3D" id="1.20.1250.20">
    <property type="entry name" value="MFS general substrate transporter like domains"/>
    <property type="match status" value="1"/>
</dbReference>
<dbReference type="InterPro" id="IPR036259">
    <property type="entry name" value="MFS_trans_sf"/>
</dbReference>
<feature type="transmembrane region" description="Helical" evidence="7">
    <location>
        <begin position="337"/>
        <end position="359"/>
    </location>
</feature>
<feature type="transmembrane region" description="Helical" evidence="7">
    <location>
        <begin position="84"/>
        <end position="109"/>
    </location>
</feature>
<comment type="caution">
    <text evidence="9">The sequence shown here is derived from an EMBL/GenBank/DDBJ whole genome shotgun (WGS) entry which is preliminary data.</text>
</comment>
<feature type="transmembrane region" description="Helical" evidence="7">
    <location>
        <begin position="15"/>
        <end position="41"/>
    </location>
</feature>
<evidence type="ECO:0000256" key="4">
    <source>
        <dbReference type="ARBA" id="ARBA00022692"/>
    </source>
</evidence>
<feature type="transmembrane region" description="Helical" evidence="7">
    <location>
        <begin position="115"/>
        <end position="134"/>
    </location>
</feature>
<feature type="transmembrane region" description="Helical" evidence="7">
    <location>
        <begin position="307"/>
        <end position="325"/>
    </location>
</feature>
<dbReference type="Pfam" id="PF07690">
    <property type="entry name" value="MFS_1"/>
    <property type="match status" value="1"/>
</dbReference>
<evidence type="ECO:0000256" key="1">
    <source>
        <dbReference type="ARBA" id="ARBA00004651"/>
    </source>
</evidence>
<feature type="transmembrane region" description="Helical" evidence="7">
    <location>
        <begin position="371"/>
        <end position="390"/>
    </location>
</feature>
<dbReference type="PANTHER" id="PTHR42718:SF48">
    <property type="entry name" value="CONSERVED TWO-DOMAIN MEMBRANE PROTEIN-RELATED"/>
    <property type="match status" value="1"/>
</dbReference>
<gene>
    <name evidence="9" type="primary">stp4</name>
    <name evidence="9" type="ORF">AXFE_13560</name>
</gene>
<evidence type="ECO:0000313" key="9">
    <source>
        <dbReference type="EMBL" id="KJF17859.1"/>
    </source>
</evidence>
<keyword evidence="10" id="KW-1185">Reference proteome</keyword>
<keyword evidence="4 7" id="KW-0812">Transmembrane</keyword>
<feature type="transmembrane region" description="Helical" evidence="7">
    <location>
        <begin position="203"/>
        <end position="222"/>
    </location>
</feature>
<evidence type="ECO:0000256" key="3">
    <source>
        <dbReference type="ARBA" id="ARBA00022475"/>
    </source>
</evidence>
<keyword evidence="6 7" id="KW-0472">Membrane</keyword>
<protein>
    <submittedName>
        <fullName evidence="9">Multidrug resistance protein Stp</fullName>
    </submittedName>
</protein>
<dbReference type="PATRIC" id="fig|1280514.3.peg.1767"/>